<proteinExistence type="predicted"/>
<protein>
    <submittedName>
        <fullName evidence="2">Peptidase M50</fullName>
    </submittedName>
</protein>
<dbReference type="Proteomes" id="UP000021369">
    <property type="component" value="Unassembled WGS sequence"/>
</dbReference>
<dbReference type="OrthoDB" id="166377at2"/>
<feature type="transmembrane region" description="Helical" evidence="1">
    <location>
        <begin position="111"/>
        <end position="129"/>
    </location>
</feature>
<name>A0A011V1L7_RUMAL</name>
<keyword evidence="3" id="KW-1185">Reference proteome</keyword>
<dbReference type="EMBL" id="JEOB01000002">
    <property type="protein sequence ID" value="EXM39352.1"/>
    <property type="molecule type" value="Genomic_DNA"/>
</dbReference>
<keyword evidence="1" id="KW-1133">Transmembrane helix</keyword>
<keyword evidence="1" id="KW-0472">Membrane</keyword>
<dbReference type="RefSeq" id="WP_037285825.1">
    <property type="nucleotide sequence ID" value="NZ_JEOB01000002.1"/>
</dbReference>
<dbReference type="PATRIC" id="fig|1341156.4.peg.1473"/>
<comment type="caution">
    <text evidence="2">The sequence shown here is derived from an EMBL/GenBank/DDBJ whole genome shotgun (WGS) entry which is preliminary data.</text>
</comment>
<reference evidence="2 3" key="1">
    <citation type="submission" date="2013-06" db="EMBL/GenBank/DDBJ databases">
        <title>Rumen cellulosomics: divergent fiber-degrading strategies revealed by comparative genome-wide analysis of six Ruminococcal strains.</title>
        <authorList>
            <person name="Dassa B."/>
            <person name="Borovok I."/>
            <person name="Lamed R."/>
            <person name="Flint H."/>
            <person name="Yeoman C.J."/>
            <person name="White B."/>
            <person name="Bayer E.A."/>
        </authorList>
    </citation>
    <scope>NUCLEOTIDE SEQUENCE [LARGE SCALE GENOMIC DNA]</scope>
    <source>
        <strain evidence="2 3">SY3</strain>
    </source>
</reference>
<evidence type="ECO:0000256" key="1">
    <source>
        <dbReference type="SAM" id="Phobius"/>
    </source>
</evidence>
<evidence type="ECO:0000313" key="3">
    <source>
        <dbReference type="Proteomes" id="UP000021369"/>
    </source>
</evidence>
<evidence type="ECO:0000313" key="2">
    <source>
        <dbReference type="EMBL" id="EXM39352.1"/>
    </source>
</evidence>
<dbReference type="AlphaFoldDB" id="A0A011V1L7"/>
<feature type="transmembrane region" description="Helical" evidence="1">
    <location>
        <begin position="9"/>
        <end position="28"/>
    </location>
</feature>
<organism evidence="2 3">
    <name type="scientific">Ruminococcus albus SY3</name>
    <dbReference type="NCBI Taxonomy" id="1341156"/>
    <lineage>
        <taxon>Bacteria</taxon>
        <taxon>Bacillati</taxon>
        <taxon>Bacillota</taxon>
        <taxon>Clostridia</taxon>
        <taxon>Eubacteriales</taxon>
        <taxon>Oscillospiraceae</taxon>
        <taxon>Ruminococcus</taxon>
    </lineage>
</organism>
<gene>
    <name evidence="2" type="ORF">RASY3_05275</name>
</gene>
<feature type="transmembrane region" description="Helical" evidence="1">
    <location>
        <begin position="149"/>
        <end position="182"/>
    </location>
</feature>
<dbReference type="PROSITE" id="PS51257">
    <property type="entry name" value="PROKAR_LIPOPROTEIN"/>
    <property type="match status" value="1"/>
</dbReference>
<sequence>MFRISVGDVQLGISFSFPAVIALVLLTGCDEGSLLTALLCCCLHECGHLFFMLIFGRRPEAVTLYGGGIRITPQKGRIDSFGKDLAILLAGCGVNFLLAWVGLLMHGMTSFVQINLLLGAFNLLPFRYFDGGRALELLTDGKGLRAVRFTFIILTAILIIFMAMRGSVSISLLITFAFALTAETADNT</sequence>
<feature type="transmembrane region" description="Helical" evidence="1">
    <location>
        <begin position="85"/>
        <end position="105"/>
    </location>
</feature>
<keyword evidence="1" id="KW-0812">Transmembrane</keyword>
<feature type="transmembrane region" description="Helical" evidence="1">
    <location>
        <begin position="34"/>
        <end position="55"/>
    </location>
</feature>
<accession>A0A011V1L7</accession>